<sequence>MSVKNKVVVITGGAEGIGFEIAKNYLQNEAKVVVLLDINEQKGSQAIEQLTSEYGKDRACFFKCDITKDLEDVFNKVIHDFKTVHVLVNNAGTFNDALVTKTINVNVTALIMWSLKFWEHMRKDKDGAGGTIINLASIYGYRVDQFVPVYQASKFAVMGFTKSLGHTYNYNRSGVKVVAICPGFTETKLIENPKTWEGGVSKDFLEFVKIQAWQNVDVVGKAAIEIYGKPSGSAWLIEGGLPIREIILDNRAI</sequence>
<proteinExistence type="predicted"/>
<protein>
    <submittedName>
        <fullName evidence="1">Uncharacterized protein</fullName>
    </submittedName>
</protein>
<dbReference type="EMBL" id="CM034398">
    <property type="protein sequence ID" value="KAJ0177500.1"/>
    <property type="molecule type" value="Genomic_DNA"/>
</dbReference>
<accession>A0ACC1D184</accession>
<evidence type="ECO:0000313" key="2">
    <source>
        <dbReference type="Proteomes" id="UP000824533"/>
    </source>
</evidence>
<organism evidence="1 2">
    <name type="scientific">Dendrolimus kikuchii</name>
    <dbReference type="NCBI Taxonomy" id="765133"/>
    <lineage>
        <taxon>Eukaryota</taxon>
        <taxon>Metazoa</taxon>
        <taxon>Ecdysozoa</taxon>
        <taxon>Arthropoda</taxon>
        <taxon>Hexapoda</taxon>
        <taxon>Insecta</taxon>
        <taxon>Pterygota</taxon>
        <taxon>Neoptera</taxon>
        <taxon>Endopterygota</taxon>
        <taxon>Lepidoptera</taxon>
        <taxon>Glossata</taxon>
        <taxon>Ditrysia</taxon>
        <taxon>Bombycoidea</taxon>
        <taxon>Lasiocampidae</taxon>
        <taxon>Dendrolimus</taxon>
    </lineage>
</organism>
<comment type="caution">
    <text evidence="1">The sequence shown here is derived from an EMBL/GenBank/DDBJ whole genome shotgun (WGS) entry which is preliminary data.</text>
</comment>
<dbReference type="Proteomes" id="UP000824533">
    <property type="component" value="Linkage Group LG12"/>
</dbReference>
<keyword evidence="2" id="KW-1185">Reference proteome</keyword>
<name>A0ACC1D184_9NEOP</name>
<gene>
    <name evidence="1" type="ORF">K1T71_007509</name>
</gene>
<reference evidence="1 2" key="1">
    <citation type="journal article" date="2021" name="Front. Genet.">
        <title>Chromosome-Level Genome Assembly Reveals Significant Gene Expansion in the Toll and IMD Signaling Pathways of Dendrolimus kikuchii.</title>
        <authorList>
            <person name="Zhou J."/>
            <person name="Wu P."/>
            <person name="Xiong Z."/>
            <person name="Liu N."/>
            <person name="Zhao N."/>
            <person name="Ji M."/>
            <person name="Qiu Y."/>
            <person name="Yang B."/>
        </authorList>
    </citation>
    <scope>NUCLEOTIDE SEQUENCE [LARGE SCALE GENOMIC DNA]</scope>
    <source>
        <strain evidence="1">Ann1</strain>
    </source>
</reference>
<evidence type="ECO:0000313" key="1">
    <source>
        <dbReference type="EMBL" id="KAJ0177500.1"/>
    </source>
</evidence>